<proteinExistence type="predicted"/>
<keyword evidence="1" id="KW-0812">Transmembrane</keyword>
<keyword evidence="3" id="KW-1185">Reference proteome</keyword>
<gene>
    <name evidence="2" type="ORF">DFH07DRAFT_72569</name>
</gene>
<dbReference type="EMBL" id="JARJLG010000129">
    <property type="protein sequence ID" value="KAJ7740047.1"/>
    <property type="molecule type" value="Genomic_DNA"/>
</dbReference>
<evidence type="ECO:0000313" key="2">
    <source>
        <dbReference type="EMBL" id="KAJ7740047.1"/>
    </source>
</evidence>
<sequence length="184" mass="21132">MSLAPRPTNNMLPWDEETYAPVIRLRIATRSAHVEKLGDHQLADSHYHNTFPKLYLLHSELLHVLTGALPAKFYRCLLRSVVCTVLVFAVFPGSYFCTWQRLRVAWPTYFRDSQSRTEDLGFLSQFSVLNLRTKYINTSRTRTGIARDAHSCLCSVVFFLSCRPCEKFWIMPLIGSGIFGFGHP</sequence>
<dbReference type="AlphaFoldDB" id="A0AAD7ICK5"/>
<keyword evidence="1" id="KW-0472">Membrane</keyword>
<feature type="transmembrane region" description="Helical" evidence="1">
    <location>
        <begin position="76"/>
        <end position="96"/>
    </location>
</feature>
<organism evidence="2 3">
    <name type="scientific">Mycena maculata</name>
    <dbReference type="NCBI Taxonomy" id="230809"/>
    <lineage>
        <taxon>Eukaryota</taxon>
        <taxon>Fungi</taxon>
        <taxon>Dikarya</taxon>
        <taxon>Basidiomycota</taxon>
        <taxon>Agaricomycotina</taxon>
        <taxon>Agaricomycetes</taxon>
        <taxon>Agaricomycetidae</taxon>
        <taxon>Agaricales</taxon>
        <taxon>Marasmiineae</taxon>
        <taxon>Mycenaceae</taxon>
        <taxon>Mycena</taxon>
    </lineage>
</organism>
<keyword evidence="1" id="KW-1133">Transmembrane helix</keyword>
<evidence type="ECO:0000313" key="3">
    <source>
        <dbReference type="Proteomes" id="UP001215280"/>
    </source>
</evidence>
<accession>A0AAD7ICK5</accession>
<evidence type="ECO:0000256" key="1">
    <source>
        <dbReference type="SAM" id="Phobius"/>
    </source>
</evidence>
<reference evidence="2" key="1">
    <citation type="submission" date="2023-03" db="EMBL/GenBank/DDBJ databases">
        <title>Massive genome expansion in bonnet fungi (Mycena s.s.) driven by repeated elements and novel gene families across ecological guilds.</title>
        <authorList>
            <consortium name="Lawrence Berkeley National Laboratory"/>
            <person name="Harder C.B."/>
            <person name="Miyauchi S."/>
            <person name="Viragh M."/>
            <person name="Kuo A."/>
            <person name="Thoen E."/>
            <person name="Andreopoulos B."/>
            <person name="Lu D."/>
            <person name="Skrede I."/>
            <person name="Drula E."/>
            <person name="Henrissat B."/>
            <person name="Morin E."/>
            <person name="Kohler A."/>
            <person name="Barry K."/>
            <person name="LaButti K."/>
            <person name="Morin E."/>
            <person name="Salamov A."/>
            <person name="Lipzen A."/>
            <person name="Mereny Z."/>
            <person name="Hegedus B."/>
            <person name="Baldrian P."/>
            <person name="Stursova M."/>
            <person name="Weitz H."/>
            <person name="Taylor A."/>
            <person name="Grigoriev I.V."/>
            <person name="Nagy L.G."/>
            <person name="Martin F."/>
            <person name="Kauserud H."/>
        </authorList>
    </citation>
    <scope>NUCLEOTIDE SEQUENCE</scope>
    <source>
        <strain evidence="2">CBHHK188m</strain>
    </source>
</reference>
<dbReference type="Proteomes" id="UP001215280">
    <property type="component" value="Unassembled WGS sequence"/>
</dbReference>
<protein>
    <submittedName>
        <fullName evidence="2">Uncharacterized protein</fullName>
    </submittedName>
</protein>
<name>A0AAD7ICK5_9AGAR</name>
<comment type="caution">
    <text evidence="2">The sequence shown here is derived from an EMBL/GenBank/DDBJ whole genome shotgun (WGS) entry which is preliminary data.</text>
</comment>